<dbReference type="SUPFAM" id="SSF57667">
    <property type="entry name" value="beta-beta-alpha zinc fingers"/>
    <property type="match status" value="1"/>
</dbReference>
<keyword evidence="1" id="KW-0479">Metal-binding</keyword>
<dbReference type="SMART" id="SM00355">
    <property type="entry name" value="ZnF_C2H2"/>
    <property type="match status" value="3"/>
</dbReference>
<evidence type="ECO:0000256" key="2">
    <source>
        <dbReference type="ARBA" id="ARBA00022737"/>
    </source>
</evidence>
<evidence type="ECO:0000313" key="8">
    <source>
        <dbReference type="RefSeq" id="XP_018494271.1"/>
    </source>
</evidence>
<dbReference type="Proteomes" id="UP000694867">
    <property type="component" value="Unplaced"/>
</dbReference>
<keyword evidence="3 5" id="KW-0863">Zinc-finger</keyword>
<evidence type="ECO:0000256" key="5">
    <source>
        <dbReference type="PROSITE-ProRule" id="PRU00042"/>
    </source>
</evidence>
<dbReference type="GeneID" id="108863967"/>
<evidence type="ECO:0000256" key="1">
    <source>
        <dbReference type="ARBA" id="ARBA00022723"/>
    </source>
</evidence>
<proteinExistence type="predicted"/>
<keyword evidence="7" id="KW-1185">Reference proteome</keyword>
<gene>
    <name evidence="8" type="primary">LOC108863967</name>
</gene>
<dbReference type="GO" id="GO:0005634">
    <property type="term" value="C:nucleus"/>
    <property type="evidence" value="ECO:0007669"/>
    <property type="project" value="TreeGrafter"/>
</dbReference>
<dbReference type="PANTHER" id="PTHR24403:SF109">
    <property type="entry name" value="ZINC FINGER PROTEIN 845-LIKE"/>
    <property type="match status" value="1"/>
</dbReference>
<dbReference type="InterPro" id="IPR036236">
    <property type="entry name" value="Znf_C2H2_sf"/>
</dbReference>
<evidence type="ECO:0000256" key="3">
    <source>
        <dbReference type="ARBA" id="ARBA00022771"/>
    </source>
</evidence>
<dbReference type="GO" id="GO:0045944">
    <property type="term" value="P:positive regulation of transcription by RNA polymerase II"/>
    <property type="evidence" value="ECO:0007669"/>
    <property type="project" value="TreeGrafter"/>
</dbReference>
<evidence type="ECO:0000313" key="7">
    <source>
        <dbReference type="Proteomes" id="UP000694867"/>
    </source>
</evidence>
<organism evidence="7 8">
    <name type="scientific">Galendromus occidentalis</name>
    <name type="common">western predatory mite</name>
    <dbReference type="NCBI Taxonomy" id="34638"/>
    <lineage>
        <taxon>Eukaryota</taxon>
        <taxon>Metazoa</taxon>
        <taxon>Ecdysozoa</taxon>
        <taxon>Arthropoda</taxon>
        <taxon>Chelicerata</taxon>
        <taxon>Arachnida</taxon>
        <taxon>Acari</taxon>
        <taxon>Parasitiformes</taxon>
        <taxon>Mesostigmata</taxon>
        <taxon>Gamasina</taxon>
        <taxon>Phytoseioidea</taxon>
        <taxon>Phytoseiidae</taxon>
        <taxon>Typhlodrominae</taxon>
        <taxon>Galendromus</taxon>
    </lineage>
</organism>
<dbReference type="InterPro" id="IPR050688">
    <property type="entry name" value="Zinc_finger/UBP_domain"/>
</dbReference>
<feature type="domain" description="C2H2-type" evidence="6">
    <location>
        <begin position="47"/>
        <end position="74"/>
    </location>
</feature>
<dbReference type="RefSeq" id="XP_018494271.1">
    <property type="nucleotide sequence ID" value="XM_018638755.1"/>
</dbReference>
<dbReference type="InterPro" id="IPR013087">
    <property type="entry name" value="Znf_C2H2_type"/>
</dbReference>
<evidence type="ECO:0000256" key="4">
    <source>
        <dbReference type="ARBA" id="ARBA00022833"/>
    </source>
</evidence>
<keyword evidence="4" id="KW-0862">Zinc</keyword>
<dbReference type="KEGG" id="goe:108863967"/>
<dbReference type="Pfam" id="PF13909">
    <property type="entry name" value="zf-H2C2_5"/>
    <property type="match status" value="1"/>
</dbReference>
<dbReference type="PROSITE" id="PS50157">
    <property type="entry name" value="ZINC_FINGER_C2H2_2"/>
    <property type="match status" value="1"/>
</dbReference>
<evidence type="ECO:0000259" key="6">
    <source>
        <dbReference type="PROSITE" id="PS50157"/>
    </source>
</evidence>
<dbReference type="GO" id="GO:0008270">
    <property type="term" value="F:zinc ion binding"/>
    <property type="evidence" value="ECO:0007669"/>
    <property type="project" value="UniProtKB-KW"/>
</dbReference>
<keyword evidence="2" id="KW-0677">Repeat</keyword>
<name>A0AAJ7P9B4_9ACAR</name>
<dbReference type="AlphaFoldDB" id="A0AAJ7P9B4"/>
<protein>
    <submittedName>
        <fullName evidence="8">RE1-silencing transcription factor B-like</fullName>
    </submittedName>
</protein>
<dbReference type="PANTHER" id="PTHR24403">
    <property type="entry name" value="ZINC FINGER PROTEIN"/>
    <property type="match status" value="1"/>
</dbReference>
<sequence>MKCIDTSARHPRRAQVTSYYDPLEYIIDIPDSPPEAPSRRKKENRKFKCRFCNYLATSASNKDKHERVHTKEKTMQCAYCDYATADSSNYNRHLRRKHNIHELDRNVPMSPDDSQECIRCPYCEQTSGNMESFEVHVRVKHNGG</sequence>
<reference evidence="8" key="1">
    <citation type="submission" date="2025-08" db="UniProtKB">
        <authorList>
            <consortium name="RefSeq"/>
        </authorList>
    </citation>
    <scope>IDENTIFICATION</scope>
</reference>
<dbReference type="Gene3D" id="3.30.160.60">
    <property type="entry name" value="Classic Zinc Finger"/>
    <property type="match status" value="1"/>
</dbReference>
<accession>A0AAJ7P9B4</accession>